<dbReference type="RefSeq" id="WP_015891861.1">
    <property type="nucleotide sequence ID" value="NC_012491.1"/>
</dbReference>
<dbReference type="InterPro" id="IPR010982">
    <property type="entry name" value="Lambda_DNA-bd_dom_sf"/>
</dbReference>
<evidence type="ECO:0000259" key="2">
    <source>
        <dbReference type="PROSITE" id="PS50943"/>
    </source>
</evidence>
<dbReference type="KEGG" id="bbe:BBR47_35870"/>
<dbReference type="InterPro" id="IPR001387">
    <property type="entry name" value="Cro/C1-type_HTH"/>
</dbReference>
<gene>
    <name evidence="3" type="ordered locus">BBR47_35870</name>
</gene>
<evidence type="ECO:0000256" key="1">
    <source>
        <dbReference type="ARBA" id="ARBA00023125"/>
    </source>
</evidence>
<protein>
    <submittedName>
        <fullName evidence="3">Putative DNA-binding protein</fullName>
    </submittedName>
</protein>
<accession>C0ZFK5</accession>
<dbReference type="SMART" id="SM00530">
    <property type="entry name" value="HTH_XRE"/>
    <property type="match status" value="1"/>
</dbReference>
<dbReference type="STRING" id="358681.BBR47_35870"/>
<dbReference type="HOGENOM" id="CLU_066192_4_4_9"/>
<reference evidence="3 4" key="1">
    <citation type="submission" date="2005-03" db="EMBL/GenBank/DDBJ databases">
        <title>Brevibacillus brevis strain 47, complete genome.</title>
        <authorList>
            <person name="Hosoyama A."/>
            <person name="Yamada R."/>
            <person name="Hongo Y."/>
            <person name="Terui Y."/>
            <person name="Ankai A."/>
            <person name="Masuyama W."/>
            <person name="Sekiguchi M."/>
            <person name="Takeda T."/>
            <person name="Asano K."/>
            <person name="Ohji S."/>
            <person name="Ichikawa N."/>
            <person name="Narita S."/>
            <person name="Aoki N."/>
            <person name="Miura H."/>
            <person name="Matsushita S."/>
            <person name="Sekigawa T."/>
            <person name="Yamagata H."/>
            <person name="Yoshikawa H."/>
            <person name="Udaka S."/>
            <person name="Tanikawa S."/>
            <person name="Fujita N."/>
        </authorList>
    </citation>
    <scope>NUCLEOTIDE SEQUENCE [LARGE SCALE GENOMIC DNA]</scope>
    <source>
        <strain evidence="4">47 / JCM 6285 / NBRC 100599</strain>
    </source>
</reference>
<dbReference type="SUPFAM" id="SSF47413">
    <property type="entry name" value="lambda repressor-like DNA-binding domains"/>
    <property type="match status" value="1"/>
</dbReference>
<evidence type="ECO:0000313" key="3">
    <source>
        <dbReference type="EMBL" id="BAH44564.1"/>
    </source>
</evidence>
<feature type="domain" description="HTH cro/C1-type" evidence="2">
    <location>
        <begin position="11"/>
        <end position="65"/>
    </location>
</feature>
<dbReference type="eggNOG" id="COG1396">
    <property type="taxonomic scope" value="Bacteria"/>
</dbReference>
<dbReference type="CDD" id="cd00093">
    <property type="entry name" value="HTH_XRE"/>
    <property type="match status" value="1"/>
</dbReference>
<proteinExistence type="predicted"/>
<name>C0ZFK5_BREBN</name>
<sequence length="120" mass="14111">MILLETVGQRIRKLRKANNWTQEQFANRVNVSPQKVSNWERDYTSPSVEDIARIAQICNTESDYILTGRTSPLTSSAKSDKHLSEFENLFFFELDKLSEEDKKKALEHVRYLRYIAEQQK</sequence>
<dbReference type="AlphaFoldDB" id="C0ZFK5"/>
<dbReference type="PANTHER" id="PTHR46558">
    <property type="entry name" value="TRACRIPTIONAL REGULATORY PROTEIN-RELATED-RELATED"/>
    <property type="match status" value="1"/>
</dbReference>
<organism evidence="3 4">
    <name type="scientific">Brevibacillus brevis (strain 47 / JCM 6285 / NBRC 100599)</name>
    <dbReference type="NCBI Taxonomy" id="358681"/>
    <lineage>
        <taxon>Bacteria</taxon>
        <taxon>Bacillati</taxon>
        <taxon>Bacillota</taxon>
        <taxon>Bacilli</taxon>
        <taxon>Bacillales</taxon>
        <taxon>Paenibacillaceae</taxon>
        <taxon>Brevibacillus</taxon>
    </lineage>
</organism>
<dbReference type="Pfam" id="PF01381">
    <property type="entry name" value="HTH_3"/>
    <property type="match status" value="1"/>
</dbReference>
<evidence type="ECO:0000313" key="4">
    <source>
        <dbReference type="Proteomes" id="UP000001877"/>
    </source>
</evidence>
<dbReference type="PANTHER" id="PTHR46558:SF11">
    <property type="entry name" value="HTH-TYPE TRANSCRIPTIONAL REGULATOR XRE"/>
    <property type="match status" value="1"/>
</dbReference>
<dbReference type="PROSITE" id="PS50943">
    <property type="entry name" value="HTH_CROC1"/>
    <property type="match status" value="1"/>
</dbReference>
<keyword evidence="4" id="KW-1185">Reference proteome</keyword>
<dbReference type="EMBL" id="AP008955">
    <property type="protein sequence ID" value="BAH44564.1"/>
    <property type="molecule type" value="Genomic_DNA"/>
</dbReference>
<dbReference type="Gene3D" id="1.10.260.40">
    <property type="entry name" value="lambda repressor-like DNA-binding domains"/>
    <property type="match status" value="1"/>
</dbReference>
<keyword evidence="1 3" id="KW-0238">DNA-binding</keyword>
<dbReference type="GO" id="GO:0003677">
    <property type="term" value="F:DNA binding"/>
    <property type="evidence" value="ECO:0007669"/>
    <property type="project" value="UniProtKB-KW"/>
</dbReference>
<dbReference type="Proteomes" id="UP000001877">
    <property type="component" value="Chromosome"/>
</dbReference>